<protein>
    <submittedName>
        <fullName evidence="2">Uncharacterized protein</fullName>
    </submittedName>
</protein>
<evidence type="ECO:0000256" key="1">
    <source>
        <dbReference type="SAM" id="MobiDB-lite"/>
    </source>
</evidence>
<keyword evidence="3" id="KW-1185">Reference proteome</keyword>
<dbReference type="EMBL" id="BAAAHG010000018">
    <property type="protein sequence ID" value="GAA0913773.1"/>
    <property type="molecule type" value="Genomic_DNA"/>
</dbReference>
<accession>A0ABN1NP81</accession>
<feature type="compositionally biased region" description="Pro residues" evidence="1">
    <location>
        <begin position="168"/>
        <end position="188"/>
    </location>
</feature>
<comment type="caution">
    <text evidence="2">The sequence shown here is derived from an EMBL/GenBank/DDBJ whole genome shotgun (WGS) entry which is preliminary data.</text>
</comment>
<gene>
    <name evidence="2" type="ORF">GCM10009549_27440</name>
</gene>
<dbReference type="Proteomes" id="UP001501005">
    <property type="component" value="Unassembled WGS sequence"/>
</dbReference>
<evidence type="ECO:0000313" key="2">
    <source>
        <dbReference type="EMBL" id="GAA0913773.1"/>
    </source>
</evidence>
<name>A0ABN1NP81_9ACTN</name>
<sequence length="205" mass="21273">MPTDHACQTAAELVAHSLQPLREHLGASPGHGGPADGAAGLLTFLDGLYAELHGALTDWHSTAGARIRDALGLPPPGSEGIVPPARPRPSGWEALNLVRHRSEEILTALSVRSRGEAVGAEELLRRLELVEDALAGALRRLGVPAQESVHYAAELAAATGSLFGMRPAPRPPAPGPPPAPARPQPPAAPFATLPQMSTWSQGGMP</sequence>
<organism evidence="2 3">
    <name type="scientific">Streptomyces thermoalcalitolerans</name>
    <dbReference type="NCBI Taxonomy" id="65605"/>
    <lineage>
        <taxon>Bacteria</taxon>
        <taxon>Bacillati</taxon>
        <taxon>Actinomycetota</taxon>
        <taxon>Actinomycetes</taxon>
        <taxon>Kitasatosporales</taxon>
        <taxon>Streptomycetaceae</taxon>
        <taxon>Streptomyces</taxon>
    </lineage>
</organism>
<dbReference type="RefSeq" id="WP_344049765.1">
    <property type="nucleotide sequence ID" value="NZ_BAAAHG010000018.1"/>
</dbReference>
<feature type="compositionally biased region" description="Polar residues" evidence="1">
    <location>
        <begin position="194"/>
        <end position="205"/>
    </location>
</feature>
<feature type="region of interest" description="Disordered" evidence="1">
    <location>
        <begin position="163"/>
        <end position="205"/>
    </location>
</feature>
<reference evidence="2 3" key="1">
    <citation type="journal article" date="2019" name="Int. J. Syst. Evol. Microbiol.">
        <title>The Global Catalogue of Microorganisms (GCM) 10K type strain sequencing project: providing services to taxonomists for standard genome sequencing and annotation.</title>
        <authorList>
            <consortium name="The Broad Institute Genomics Platform"/>
            <consortium name="The Broad Institute Genome Sequencing Center for Infectious Disease"/>
            <person name="Wu L."/>
            <person name="Ma J."/>
        </authorList>
    </citation>
    <scope>NUCLEOTIDE SEQUENCE [LARGE SCALE GENOMIC DNA]</scope>
    <source>
        <strain evidence="2 3">JCM 10673</strain>
    </source>
</reference>
<proteinExistence type="predicted"/>
<evidence type="ECO:0000313" key="3">
    <source>
        <dbReference type="Proteomes" id="UP001501005"/>
    </source>
</evidence>